<feature type="active site" evidence="4">
    <location>
        <position position="151"/>
    </location>
</feature>
<dbReference type="RefSeq" id="WP_315996531.1">
    <property type="nucleotide sequence ID" value="NZ_JAWDJT010000001.1"/>
</dbReference>
<keyword evidence="1 4" id="KW-0378">Hydrolase</keyword>
<dbReference type="EMBL" id="JAWDJT010000001">
    <property type="protein sequence ID" value="MDU0369013.1"/>
    <property type="molecule type" value="Genomic_DNA"/>
</dbReference>
<dbReference type="Proteomes" id="UP001250698">
    <property type="component" value="Unassembled WGS sequence"/>
</dbReference>
<protein>
    <recommendedName>
        <fullName evidence="2">protein-glutamate methylesterase</fullName>
        <ecNumber evidence="2">3.1.1.61</ecNumber>
    </recommendedName>
</protein>
<dbReference type="Gene3D" id="3.40.50.2300">
    <property type="match status" value="1"/>
</dbReference>
<feature type="active site" evidence="4">
    <location>
        <position position="276"/>
    </location>
</feature>
<dbReference type="PANTHER" id="PTHR42872:SF6">
    <property type="entry name" value="PROTEIN-GLUTAMATE METHYLESTERASE_PROTEIN-GLUTAMINE GLUTAMINASE"/>
    <property type="match status" value="1"/>
</dbReference>
<evidence type="ECO:0000256" key="4">
    <source>
        <dbReference type="PROSITE-ProRule" id="PRU00050"/>
    </source>
</evidence>
<dbReference type="PROSITE" id="PS50122">
    <property type="entry name" value="CHEB"/>
    <property type="match status" value="1"/>
</dbReference>
<evidence type="ECO:0000313" key="7">
    <source>
        <dbReference type="Proteomes" id="UP001250698"/>
    </source>
</evidence>
<organism evidence="6 7">
    <name type="scientific">Hymenobacter endophyticus</name>
    <dbReference type="NCBI Taxonomy" id="3076335"/>
    <lineage>
        <taxon>Bacteria</taxon>
        <taxon>Pseudomonadati</taxon>
        <taxon>Bacteroidota</taxon>
        <taxon>Cytophagia</taxon>
        <taxon>Cytophagales</taxon>
        <taxon>Hymenobacteraceae</taxon>
        <taxon>Hymenobacter</taxon>
    </lineage>
</organism>
<keyword evidence="7" id="KW-1185">Reference proteome</keyword>
<dbReference type="EC" id="3.1.1.61" evidence="2"/>
<evidence type="ECO:0000313" key="6">
    <source>
        <dbReference type="EMBL" id="MDU0369013.1"/>
    </source>
</evidence>
<name>A0ABU3TCB2_9BACT</name>
<dbReference type="Pfam" id="PF01339">
    <property type="entry name" value="CheB_methylest"/>
    <property type="match status" value="1"/>
</dbReference>
<evidence type="ECO:0000256" key="1">
    <source>
        <dbReference type="ARBA" id="ARBA00022801"/>
    </source>
</evidence>
<dbReference type="SUPFAM" id="SSF52738">
    <property type="entry name" value="Methylesterase CheB, C-terminal domain"/>
    <property type="match status" value="1"/>
</dbReference>
<evidence type="ECO:0000256" key="3">
    <source>
        <dbReference type="ARBA" id="ARBA00048267"/>
    </source>
</evidence>
<sequence length="352" mass="37104">MLLGNLSSSVQTVLTRLLRAAPELAVVGNAASADELPTLARRLRPGVVVVTEDQLSGLERLQQQFPVPVLLYSARAPLPGMLREAARLGVYDYITPAPTAAAELIEWGRQLRRKLLAVRPRPLQMGPPKILAPRVRVMPLPPQGIVVIGGSTGGAPAAEVLLRTLPVDFPWAVLVAVHLPVHFTDTLVERLRRASRLPVAAAGSGSRLEAGRVLVAPGGRNLLVQPVTGSPWLGWETEFTSEASLDVPSVDLLMQSAARLAGRNVVGIVLTGLGHDGTLGAQAIRRAGGTVIVQDEASSAVFAMPKSVIQAGLATEVQPLASMAAVLARYVPTRLAGSASRSFSRPQPVTAQ</sequence>
<evidence type="ECO:0000256" key="2">
    <source>
        <dbReference type="ARBA" id="ARBA00039140"/>
    </source>
</evidence>
<dbReference type="InterPro" id="IPR011006">
    <property type="entry name" value="CheY-like_superfamily"/>
</dbReference>
<feature type="domain" description="CheB-type methylesterase" evidence="5">
    <location>
        <begin position="139"/>
        <end position="334"/>
    </location>
</feature>
<comment type="catalytic activity">
    <reaction evidence="3">
        <text>[protein]-L-glutamate 5-O-methyl ester + H2O = L-glutamyl-[protein] + methanol + H(+)</text>
        <dbReference type="Rhea" id="RHEA:23236"/>
        <dbReference type="Rhea" id="RHEA-COMP:10208"/>
        <dbReference type="Rhea" id="RHEA-COMP:10311"/>
        <dbReference type="ChEBI" id="CHEBI:15377"/>
        <dbReference type="ChEBI" id="CHEBI:15378"/>
        <dbReference type="ChEBI" id="CHEBI:17790"/>
        <dbReference type="ChEBI" id="CHEBI:29973"/>
        <dbReference type="ChEBI" id="CHEBI:82795"/>
        <dbReference type="EC" id="3.1.1.61"/>
    </reaction>
</comment>
<keyword evidence="4" id="KW-0145">Chemotaxis</keyword>
<dbReference type="Gene3D" id="3.40.50.180">
    <property type="entry name" value="Methylesterase CheB, C-terminal domain"/>
    <property type="match status" value="1"/>
</dbReference>
<gene>
    <name evidence="6" type="ORF">ROI90_01285</name>
</gene>
<proteinExistence type="predicted"/>
<dbReference type="InterPro" id="IPR035909">
    <property type="entry name" value="CheB_C"/>
</dbReference>
<dbReference type="PANTHER" id="PTHR42872">
    <property type="entry name" value="PROTEIN-GLUTAMATE METHYLESTERASE/PROTEIN-GLUTAMINE GLUTAMINASE"/>
    <property type="match status" value="1"/>
</dbReference>
<feature type="active site" evidence="4">
    <location>
        <position position="178"/>
    </location>
</feature>
<dbReference type="CDD" id="cd16432">
    <property type="entry name" value="CheB_Rec"/>
    <property type="match status" value="1"/>
</dbReference>
<reference evidence="6 7" key="1">
    <citation type="submission" date="2023-10" db="EMBL/GenBank/DDBJ databases">
        <title>Hymenobacter endophyticus sp. nov., an isolate from the leaf tissues of wheat.</title>
        <authorList>
            <person name="Dai Y."/>
        </authorList>
    </citation>
    <scope>NUCLEOTIDE SEQUENCE [LARGE SCALE GENOMIC DNA]</scope>
    <source>
        <strain evidence="6 7">ZK17L-C2</strain>
    </source>
</reference>
<dbReference type="InterPro" id="IPR000673">
    <property type="entry name" value="Sig_transdc_resp-reg_Me-estase"/>
</dbReference>
<comment type="caution">
    <text evidence="6">The sequence shown here is derived from an EMBL/GenBank/DDBJ whole genome shotgun (WGS) entry which is preliminary data.</text>
</comment>
<dbReference type="SUPFAM" id="SSF52172">
    <property type="entry name" value="CheY-like"/>
    <property type="match status" value="1"/>
</dbReference>
<evidence type="ECO:0000259" key="5">
    <source>
        <dbReference type="PROSITE" id="PS50122"/>
    </source>
</evidence>
<accession>A0ABU3TCB2</accession>